<evidence type="ECO:0000256" key="3">
    <source>
        <dbReference type="ARBA" id="ARBA00022679"/>
    </source>
</evidence>
<dbReference type="Pfam" id="PF12161">
    <property type="entry name" value="HsdM_N"/>
    <property type="match status" value="1"/>
</dbReference>
<reference evidence="9" key="1">
    <citation type="submission" date="2021-02" db="EMBL/GenBank/DDBJ databases">
        <title>Draft genome sequence of Microbispora sp. RL4-1S isolated from rice leaves in Thailand.</title>
        <authorList>
            <person name="Muangham S."/>
            <person name="Duangmal K."/>
        </authorList>
    </citation>
    <scope>NUCLEOTIDE SEQUENCE</scope>
    <source>
        <strain evidence="9">RL4-1S</strain>
    </source>
</reference>
<keyword evidence="5" id="KW-0680">Restriction system</keyword>
<dbReference type="GO" id="GO:0032259">
    <property type="term" value="P:methylation"/>
    <property type="evidence" value="ECO:0007669"/>
    <property type="project" value="UniProtKB-KW"/>
</dbReference>
<organism evidence="9 10">
    <name type="scientific">Microbispora oryzae</name>
    <dbReference type="NCBI Taxonomy" id="2806554"/>
    <lineage>
        <taxon>Bacteria</taxon>
        <taxon>Bacillati</taxon>
        <taxon>Actinomycetota</taxon>
        <taxon>Actinomycetes</taxon>
        <taxon>Streptosporangiales</taxon>
        <taxon>Streptosporangiaceae</taxon>
        <taxon>Microbispora</taxon>
    </lineage>
</organism>
<evidence type="ECO:0000313" key="10">
    <source>
        <dbReference type="Proteomes" id="UP000674234"/>
    </source>
</evidence>
<dbReference type="CDD" id="cd02440">
    <property type="entry name" value="AdoMet_MTases"/>
    <property type="match status" value="1"/>
</dbReference>
<dbReference type="Gene3D" id="3.40.50.150">
    <property type="entry name" value="Vaccinia Virus protein VP39"/>
    <property type="match status" value="1"/>
</dbReference>
<dbReference type="PANTHER" id="PTHR42933:SF3">
    <property type="entry name" value="TYPE I RESTRICTION ENZYME MJAVIII METHYLASE SUBUNIT"/>
    <property type="match status" value="1"/>
</dbReference>
<dbReference type="PRINTS" id="PR00507">
    <property type="entry name" value="N12N6MTFRASE"/>
</dbReference>
<evidence type="ECO:0000256" key="4">
    <source>
        <dbReference type="ARBA" id="ARBA00022691"/>
    </source>
</evidence>
<dbReference type="InterPro" id="IPR003356">
    <property type="entry name" value="DNA_methylase_A-5"/>
</dbReference>
<protein>
    <recommendedName>
        <fullName evidence="1">site-specific DNA-methyltransferase (adenine-specific)</fullName>
        <ecNumber evidence="1">2.1.1.72</ecNumber>
    </recommendedName>
</protein>
<dbReference type="GO" id="GO:0009007">
    <property type="term" value="F:site-specific DNA-methyltransferase (adenine-specific) activity"/>
    <property type="evidence" value="ECO:0007669"/>
    <property type="project" value="UniProtKB-EC"/>
</dbReference>
<name>A0A940WU08_9ACTN</name>
<gene>
    <name evidence="9" type="ORF">JOL79_26805</name>
</gene>
<keyword evidence="2 9" id="KW-0489">Methyltransferase</keyword>
<evidence type="ECO:0000256" key="6">
    <source>
        <dbReference type="ARBA" id="ARBA00047942"/>
    </source>
</evidence>
<dbReference type="InterPro" id="IPR002052">
    <property type="entry name" value="DNA_methylase_N6_adenine_CS"/>
</dbReference>
<evidence type="ECO:0000259" key="7">
    <source>
        <dbReference type="Pfam" id="PF02384"/>
    </source>
</evidence>
<evidence type="ECO:0000256" key="5">
    <source>
        <dbReference type="ARBA" id="ARBA00022747"/>
    </source>
</evidence>
<evidence type="ECO:0000259" key="8">
    <source>
        <dbReference type="Pfam" id="PF12161"/>
    </source>
</evidence>
<sequence length="1077" mass="122467">MSTGSNHLAELIWSVADLLRGDFKRHEYGKIILPLTVLRRLECVLAPTRDKVADAYEAGEQRELFLRQAAGHSFYNISRYTLKEIAGDPKHVAGRLTRYVTTFSTNVREVLEKYDFAHQIKRLDDAEILYQIVSKFADLDLRPEVVPNQQMGYVFEDLIRRFPGVSAETTGEHVTPREVIELMVNLLIVPDADLLQESGVVRTVYDPACGTGGMLSTAEEHITAFNPGSTIKVSGQEINPETWAICRSNLMIKGQVPDNIAFGNSFTEDGHLRETFDYMLCNPPFGVDWKKIKDEIEADSEGKFRAGLPRTNDGSLLFLQHMISKMKAPAIGGSRIAIVLNKSPLFTGIAGSGESEIRRWILENDWLEAIVALPDQLFYHTGISTYFWILTNRKTPDHQGKVILLDARDHWQRMRRSLGDKRKEIGKDQIKEITCLYGEALTVADDPDHPLHGKVKVFRNEDFGYRRITVEHPLKLRFELTEETLEAIRHSAKLGVHIDTEKLADALRLRIGTTSTTKDKVFASMRKAVGTAGLQWPSKALFLDTLRDLIGVRDTQGEVQYKNKKIEPDPELRDYANVPLSEDVEEYLKREIHPRSPDAWIDHPKTKIGYEISPMLFFHTELNCTFEPLSRFVQIEARRISRPLRDGEAKITDRPRYLRAQDLYQTDSAADLPDSPTEGPVLTPCTGGDLVGRPGNWRLLPADFGEAATLMFVLRPLRGNGRALCEWLNLRNDVGQFSHARDLMNLPVPVDLVADEAVDNFLEEVQEARRTLRESISGILPNVFASSETDVRRKRNEIRYAAYEAQLISELVRPLDDPIWRAEWSYPYHVAALARRYRISTHPAERKDSLLKLGEGIARMLGLLALSDLIVEKGFSRSLRDQFYRGATFGTWLSMMGRFLDEVSSPRLQELVRLHEGDNSPRVLLDAIRNFRNDSHHAHGVRTNHELNEEVEKLEPYVLSALSSVSWLSGAHWDWVERCEYLDESSYKLVGLRLRGSHPSWEPFERPSTFPLKPERIYIDSTPSGTPVDLWPLAAVSVCPECRSRELFLLNQVQDGLLTLRSLEEHSLQIPETGVWS</sequence>
<comment type="caution">
    <text evidence="9">The sequence shown here is derived from an EMBL/GenBank/DDBJ whole genome shotgun (WGS) entry which is preliminary data.</text>
</comment>
<dbReference type="GO" id="GO:0009307">
    <property type="term" value="P:DNA restriction-modification system"/>
    <property type="evidence" value="ECO:0007669"/>
    <property type="project" value="UniProtKB-KW"/>
</dbReference>
<feature type="domain" description="DNA methylase adenine-specific" evidence="7">
    <location>
        <begin position="150"/>
        <end position="440"/>
    </location>
</feature>
<dbReference type="EC" id="2.1.1.72" evidence="1"/>
<accession>A0A940WU08</accession>
<dbReference type="InterPro" id="IPR051537">
    <property type="entry name" value="DNA_Adenine_Mtase"/>
</dbReference>
<dbReference type="InterPro" id="IPR022749">
    <property type="entry name" value="D12N6_MeTrfase_N"/>
</dbReference>
<dbReference type="Proteomes" id="UP000674234">
    <property type="component" value="Unassembled WGS sequence"/>
</dbReference>
<comment type="catalytic activity">
    <reaction evidence="6">
        <text>a 2'-deoxyadenosine in DNA + S-adenosyl-L-methionine = an N(6)-methyl-2'-deoxyadenosine in DNA + S-adenosyl-L-homocysteine + H(+)</text>
        <dbReference type="Rhea" id="RHEA:15197"/>
        <dbReference type="Rhea" id="RHEA-COMP:12418"/>
        <dbReference type="Rhea" id="RHEA-COMP:12419"/>
        <dbReference type="ChEBI" id="CHEBI:15378"/>
        <dbReference type="ChEBI" id="CHEBI:57856"/>
        <dbReference type="ChEBI" id="CHEBI:59789"/>
        <dbReference type="ChEBI" id="CHEBI:90615"/>
        <dbReference type="ChEBI" id="CHEBI:90616"/>
        <dbReference type="EC" id="2.1.1.72"/>
    </reaction>
</comment>
<feature type="domain" description="N6 adenine-specific DNA methyltransferase N-terminal" evidence="8">
    <location>
        <begin position="9"/>
        <end position="136"/>
    </location>
</feature>
<dbReference type="PROSITE" id="PS00092">
    <property type="entry name" value="N6_MTASE"/>
    <property type="match status" value="1"/>
</dbReference>
<dbReference type="AlphaFoldDB" id="A0A940WU08"/>
<evidence type="ECO:0000256" key="1">
    <source>
        <dbReference type="ARBA" id="ARBA00011900"/>
    </source>
</evidence>
<dbReference type="GO" id="GO:0008170">
    <property type="term" value="F:N-methyltransferase activity"/>
    <property type="evidence" value="ECO:0007669"/>
    <property type="project" value="InterPro"/>
</dbReference>
<dbReference type="PANTHER" id="PTHR42933">
    <property type="entry name" value="SLR6095 PROTEIN"/>
    <property type="match status" value="1"/>
</dbReference>
<evidence type="ECO:0000313" key="9">
    <source>
        <dbReference type="EMBL" id="MBP2707400.1"/>
    </source>
</evidence>
<dbReference type="SUPFAM" id="SSF53335">
    <property type="entry name" value="S-adenosyl-L-methionine-dependent methyltransferases"/>
    <property type="match status" value="1"/>
</dbReference>
<dbReference type="GO" id="GO:0003677">
    <property type="term" value="F:DNA binding"/>
    <property type="evidence" value="ECO:0007669"/>
    <property type="project" value="InterPro"/>
</dbReference>
<keyword evidence="4" id="KW-0949">S-adenosyl-L-methionine</keyword>
<evidence type="ECO:0000256" key="2">
    <source>
        <dbReference type="ARBA" id="ARBA00022603"/>
    </source>
</evidence>
<dbReference type="InterPro" id="IPR029063">
    <property type="entry name" value="SAM-dependent_MTases_sf"/>
</dbReference>
<dbReference type="Pfam" id="PF02384">
    <property type="entry name" value="N6_Mtase"/>
    <property type="match status" value="1"/>
</dbReference>
<keyword evidence="10" id="KW-1185">Reference proteome</keyword>
<proteinExistence type="predicted"/>
<keyword evidence="3" id="KW-0808">Transferase</keyword>
<dbReference type="EMBL" id="JAFCNB010000019">
    <property type="protein sequence ID" value="MBP2707400.1"/>
    <property type="molecule type" value="Genomic_DNA"/>
</dbReference>